<evidence type="ECO:0000313" key="2">
    <source>
        <dbReference type="Proteomes" id="UP001058074"/>
    </source>
</evidence>
<name>A0ACB5RC32_9CLOT</name>
<keyword evidence="2" id="KW-1185">Reference proteome</keyword>
<sequence length="52" mass="6296">MNLEECVGAFIENFPEHEQTYREHIDFCEELFRSCFLWRCYKSAFNSIVKGK</sequence>
<dbReference type="EMBL" id="BROD01000001">
    <property type="protein sequence ID" value="GKX66347.1"/>
    <property type="molecule type" value="Genomic_DNA"/>
</dbReference>
<gene>
    <name evidence="1" type="ORF">rsdtw13_16050</name>
</gene>
<protein>
    <submittedName>
        <fullName evidence="1">Uncharacterized protein</fullName>
    </submittedName>
</protein>
<reference evidence="1" key="1">
    <citation type="journal article" date="2025" name="Int. J. Syst. Evol. Microbiol.">
        <title>Inconstantimicrobium mannanitabidum sp. nov., a novel member of the family Clostridiaceae isolated from anoxic soil under the treatment of reductive soil disinfestation.</title>
        <authorList>
            <person name="Ueki A."/>
            <person name="Tonouchi A."/>
            <person name="Honma S."/>
            <person name="Kaku N."/>
            <person name="Ueki K."/>
        </authorList>
    </citation>
    <scope>NUCLEOTIDE SEQUENCE</scope>
    <source>
        <strain evidence="1">TW13</strain>
    </source>
</reference>
<accession>A0ACB5RC32</accession>
<organism evidence="1 2">
    <name type="scientific">Inconstantimicrobium mannanitabidum</name>
    <dbReference type="NCBI Taxonomy" id="1604901"/>
    <lineage>
        <taxon>Bacteria</taxon>
        <taxon>Bacillati</taxon>
        <taxon>Bacillota</taxon>
        <taxon>Clostridia</taxon>
        <taxon>Eubacteriales</taxon>
        <taxon>Clostridiaceae</taxon>
        <taxon>Inconstantimicrobium</taxon>
    </lineage>
</organism>
<dbReference type="Proteomes" id="UP001058074">
    <property type="component" value="Unassembled WGS sequence"/>
</dbReference>
<proteinExistence type="predicted"/>
<evidence type="ECO:0000313" key="1">
    <source>
        <dbReference type="EMBL" id="GKX66347.1"/>
    </source>
</evidence>
<comment type="caution">
    <text evidence="1">The sequence shown here is derived from an EMBL/GenBank/DDBJ whole genome shotgun (WGS) entry which is preliminary data.</text>
</comment>